<dbReference type="Proteomes" id="UP001596513">
    <property type="component" value="Unassembled WGS sequence"/>
</dbReference>
<dbReference type="EMBL" id="JBHTEK010000001">
    <property type="protein sequence ID" value="MFC7666629.1"/>
    <property type="molecule type" value="Genomic_DNA"/>
</dbReference>
<keyword evidence="2" id="KW-1185">Reference proteome</keyword>
<evidence type="ECO:0000313" key="2">
    <source>
        <dbReference type="Proteomes" id="UP001596513"/>
    </source>
</evidence>
<reference evidence="2" key="1">
    <citation type="journal article" date="2019" name="Int. J. Syst. Evol. Microbiol.">
        <title>The Global Catalogue of Microorganisms (GCM) 10K type strain sequencing project: providing services to taxonomists for standard genome sequencing and annotation.</title>
        <authorList>
            <consortium name="The Broad Institute Genomics Platform"/>
            <consortium name="The Broad Institute Genome Sequencing Center for Infectious Disease"/>
            <person name="Wu L."/>
            <person name="Ma J."/>
        </authorList>
    </citation>
    <scope>NUCLEOTIDE SEQUENCE [LARGE SCALE GENOMIC DNA]</scope>
    <source>
        <strain evidence="2">JCM 19635</strain>
    </source>
</reference>
<evidence type="ECO:0000313" key="1">
    <source>
        <dbReference type="EMBL" id="MFC7666629.1"/>
    </source>
</evidence>
<organism evidence="1 2">
    <name type="scientific">Hymenobacter humi</name>
    <dbReference type="NCBI Taxonomy" id="1411620"/>
    <lineage>
        <taxon>Bacteria</taxon>
        <taxon>Pseudomonadati</taxon>
        <taxon>Bacteroidota</taxon>
        <taxon>Cytophagia</taxon>
        <taxon>Cytophagales</taxon>
        <taxon>Hymenobacteraceae</taxon>
        <taxon>Hymenobacter</taxon>
    </lineage>
</organism>
<name>A0ABW2U2N5_9BACT</name>
<proteinExistence type="predicted"/>
<protein>
    <submittedName>
        <fullName evidence="1">Tetratricopeptide repeat protein</fullName>
    </submittedName>
</protein>
<sequence>MKSSLPFVRNMLQNALREEKDFDALEKLLLTATQEHPDQGAYSELLLWLQVQRRDFTGALVQARALDRRGRTEGARVMELAAIAQQNKDYESAIDGYAYVAKEYRGGAYGNVARQRLLQAREAQVRETYPVDEAKVRALVTDYEQPAHRAWAARPTRRPCSATWPTCTLSSSTTGPRPCACCRKSSTCPAPATKWWTKPR</sequence>
<dbReference type="RefSeq" id="WP_380200497.1">
    <property type="nucleotide sequence ID" value="NZ_JBHTEK010000001.1"/>
</dbReference>
<accession>A0ABW2U2N5</accession>
<gene>
    <name evidence="1" type="ORF">ACFQT0_03740</name>
</gene>
<comment type="caution">
    <text evidence="1">The sequence shown here is derived from an EMBL/GenBank/DDBJ whole genome shotgun (WGS) entry which is preliminary data.</text>
</comment>